<dbReference type="AlphaFoldDB" id="A0A382HC71"/>
<protein>
    <submittedName>
        <fullName evidence="1">Uncharacterized protein</fullName>
    </submittedName>
</protein>
<organism evidence="1">
    <name type="scientific">marine metagenome</name>
    <dbReference type="NCBI Taxonomy" id="408172"/>
    <lineage>
        <taxon>unclassified sequences</taxon>
        <taxon>metagenomes</taxon>
        <taxon>ecological metagenomes</taxon>
    </lineage>
</organism>
<name>A0A382HC71_9ZZZZ</name>
<evidence type="ECO:0000313" key="1">
    <source>
        <dbReference type="EMBL" id="SVB84497.1"/>
    </source>
</evidence>
<gene>
    <name evidence="1" type="ORF">METZ01_LOCUS237351</name>
</gene>
<proteinExistence type="predicted"/>
<accession>A0A382HC71</accession>
<sequence>MNPGPYILFDIVEQNKETPFQTCVITLDIKEPLSQSLTLNYFPLEGRTPDSCKEHNDEQVSSINQSILEVKDLLTNNPSSTKRKSQLEYLSNTLDHFVNWYKDKGLSIPDKPSAMERGIGSFSANKNFSIIKIKNKSFSLRRNQPKIVELLFQNLKNELGGLSYPELARELGLTNNYNSKLSNYFKDSPRVGDVFNYSRRTGKYSLKH</sequence>
<dbReference type="EMBL" id="UINC01060218">
    <property type="protein sequence ID" value="SVB84497.1"/>
    <property type="molecule type" value="Genomic_DNA"/>
</dbReference>
<reference evidence="1" key="1">
    <citation type="submission" date="2018-05" db="EMBL/GenBank/DDBJ databases">
        <authorList>
            <person name="Lanie J.A."/>
            <person name="Ng W.-L."/>
            <person name="Kazmierczak K.M."/>
            <person name="Andrzejewski T.M."/>
            <person name="Davidsen T.M."/>
            <person name="Wayne K.J."/>
            <person name="Tettelin H."/>
            <person name="Glass J.I."/>
            <person name="Rusch D."/>
            <person name="Podicherti R."/>
            <person name="Tsui H.-C.T."/>
            <person name="Winkler M.E."/>
        </authorList>
    </citation>
    <scope>NUCLEOTIDE SEQUENCE</scope>
</reference>